<organism evidence="1 2">
    <name type="scientific">Prosthecobacter vanneervenii</name>
    <dbReference type="NCBI Taxonomy" id="48466"/>
    <lineage>
        <taxon>Bacteria</taxon>
        <taxon>Pseudomonadati</taxon>
        <taxon>Verrucomicrobiota</taxon>
        <taxon>Verrucomicrobiia</taxon>
        <taxon>Verrucomicrobiales</taxon>
        <taxon>Verrucomicrobiaceae</taxon>
        <taxon>Prosthecobacter</taxon>
    </lineage>
</organism>
<evidence type="ECO:0000313" key="2">
    <source>
        <dbReference type="Proteomes" id="UP000590740"/>
    </source>
</evidence>
<dbReference type="Proteomes" id="UP000590740">
    <property type="component" value="Unassembled WGS sequence"/>
</dbReference>
<dbReference type="AlphaFoldDB" id="A0A7W8DMT6"/>
<evidence type="ECO:0000313" key="1">
    <source>
        <dbReference type="EMBL" id="MBB5035688.1"/>
    </source>
</evidence>
<protein>
    <submittedName>
        <fullName evidence="1">Uncharacterized protein</fullName>
    </submittedName>
</protein>
<gene>
    <name evidence="1" type="ORF">HNQ65_005302</name>
</gene>
<sequence length="79" mass="8736">MSTVVEIQSAISQLTLEERGVLEAWWRSQPGARLRKAVADAWAGKEGVPAQVKFVSDQPLGAETVARSHELIRKHGWDV</sequence>
<dbReference type="RefSeq" id="WP_184344733.1">
    <property type="nucleotide sequence ID" value="NZ_JACHIG010000024.1"/>
</dbReference>
<accession>A0A7W8DMT6</accession>
<dbReference type="EMBL" id="JACHIG010000024">
    <property type="protein sequence ID" value="MBB5035688.1"/>
    <property type="molecule type" value="Genomic_DNA"/>
</dbReference>
<proteinExistence type="predicted"/>
<name>A0A7W8DMT6_9BACT</name>
<keyword evidence="2" id="KW-1185">Reference proteome</keyword>
<reference evidence="1 2" key="1">
    <citation type="submission" date="2020-08" db="EMBL/GenBank/DDBJ databases">
        <title>Genomic Encyclopedia of Type Strains, Phase IV (KMG-IV): sequencing the most valuable type-strain genomes for metagenomic binning, comparative biology and taxonomic classification.</title>
        <authorList>
            <person name="Goeker M."/>
        </authorList>
    </citation>
    <scope>NUCLEOTIDE SEQUENCE [LARGE SCALE GENOMIC DNA]</scope>
    <source>
        <strain evidence="1 2">DSM 12252</strain>
    </source>
</reference>
<comment type="caution">
    <text evidence="1">The sequence shown here is derived from an EMBL/GenBank/DDBJ whole genome shotgun (WGS) entry which is preliminary data.</text>
</comment>